<evidence type="ECO:0000313" key="7">
    <source>
        <dbReference type="Proteomes" id="UP000235703"/>
    </source>
</evidence>
<comment type="caution">
    <text evidence="6">The sequence shown here is derived from an EMBL/GenBank/DDBJ whole genome shotgun (WGS) entry which is preliminary data.</text>
</comment>
<dbReference type="CDD" id="cd00090">
    <property type="entry name" value="HTH_ARSR"/>
    <property type="match status" value="1"/>
</dbReference>
<dbReference type="InterPro" id="IPR000835">
    <property type="entry name" value="HTH_MarR-typ"/>
</dbReference>
<proteinExistence type="predicted"/>
<dbReference type="PANTHER" id="PTHR42756">
    <property type="entry name" value="TRANSCRIPTIONAL REGULATOR, MARR"/>
    <property type="match status" value="1"/>
</dbReference>
<name>A0A2N6PEX8_9MICO</name>
<keyword evidence="1" id="KW-0805">Transcription regulation</keyword>
<dbReference type="Proteomes" id="UP000235703">
    <property type="component" value="Unassembled WGS sequence"/>
</dbReference>
<sequence>MDRPLGLMIWLRMARFVQRSNCISNEYLSQAGVTIAQFEALSHVRAYQPVTQTDLAKGLTVSVGGVSRMLSRLEDAGLIERTQEWKKKYISLTKAGEALLSSVYPGQVALQASMFDDVLDADEQRQLYALMRKVHRNSLHKQTPVGFDPAEAAAPGSTHGTTEKTQ</sequence>
<organism evidence="6 7">
    <name type="scientific">Brevibacterium luteolum</name>
    <dbReference type="NCBI Taxonomy" id="199591"/>
    <lineage>
        <taxon>Bacteria</taxon>
        <taxon>Bacillati</taxon>
        <taxon>Actinomycetota</taxon>
        <taxon>Actinomycetes</taxon>
        <taxon>Micrococcales</taxon>
        <taxon>Brevibacteriaceae</taxon>
        <taxon>Brevibacterium</taxon>
    </lineage>
</organism>
<dbReference type="Gene3D" id="1.10.10.10">
    <property type="entry name" value="Winged helix-like DNA-binding domain superfamily/Winged helix DNA-binding domain"/>
    <property type="match status" value="1"/>
</dbReference>
<keyword evidence="7" id="KW-1185">Reference proteome</keyword>
<dbReference type="AlphaFoldDB" id="A0A2N6PEX8"/>
<dbReference type="OrthoDB" id="4807076at2"/>
<feature type="region of interest" description="Disordered" evidence="4">
    <location>
        <begin position="142"/>
        <end position="166"/>
    </location>
</feature>
<accession>A0A2N6PEX8</accession>
<keyword evidence="2" id="KW-0238">DNA-binding</keyword>
<evidence type="ECO:0000256" key="2">
    <source>
        <dbReference type="ARBA" id="ARBA00023125"/>
    </source>
</evidence>
<dbReference type="PRINTS" id="PR00598">
    <property type="entry name" value="HTHMARR"/>
</dbReference>
<evidence type="ECO:0000256" key="4">
    <source>
        <dbReference type="SAM" id="MobiDB-lite"/>
    </source>
</evidence>
<dbReference type="InterPro" id="IPR011991">
    <property type="entry name" value="ArsR-like_HTH"/>
</dbReference>
<evidence type="ECO:0000256" key="1">
    <source>
        <dbReference type="ARBA" id="ARBA00023015"/>
    </source>
</evidence>
<keyword evidence="3" id="KW-0804">Transcription</keyword>
<dbReference type="GO" id="GO:0003677">
    <property type="term" value="F:DNA binding"/>
    <property type="evidence" value="ECO:0007669"/>
    <property type="project" value="UniProtKB-KW"/>
</dbReference>
<dbReference type="PROSITE" id="PS50995">
    <property type="entry name" value="HTH_MARR_2"/>
    <property type="match status" value="1"/>
</dbReference>
<dbReference type="EMBL" id="PNFZ01000008">
    <property type="protein sequence ID" value="PMB97237.1"/>
    <property type="molecule type" value="Genomic_DNA"/>
</dbReference>
<evidence type="ECO:0000313" key="6">
    <source>
        <dbReference type="EMBL" id="PMB97237.1"/>
    </source>
</evidence>
<dbReference type="InterPro" id="IPR036390">
    <property type="entry name" value="WH_DNA-bd_sf"/>
</dbReference>
<dbReference type="GO" id="GO:0003700">
    <property type="term" value="F:DNA-binding transcription factor activity"/>
    <property type="evidence" value="ECO:0007669"/>
    <property type="project" value="InterPro"/>
</dbReference>
<gene>
    <name evidence="6" type="ORF">CJ198_11845</name>
</gene>
<feature type="domain" description="HTH marR-type" evidence="5">
    <location>
        <begin position="1"/>
        <end position="136"/>
    </location>
</feature>
<reference evidence="6 7" key="1">
    <citation type="submission" date="2017-09" db="EMBL/GenBank/DDBJ databases">
        <title>Bacterial strain isolated from the female urinary microbiota.</title>
        <authorList>
            <person name="Thomas-White K."/>
            <person name="Kumar N."/>
            <person name="Forster S."/>
            <person name="Putonti C."/>
            <person name="Lawley T."/>
            <person name="Wolfe A.J."/>
        </authorList>
    </citation>
    <scope>NUCLEOTIDE SEQUENCE [LARGE SCALE GENOMIC DNA]</scope>
    <source>
        <strain evidence="6 7">UMB0680</strain>
    </source>
</reference>
<dbReference type="SUPFAM" id="SSF46785">
    <property type="entry name" value="Winged helix' DNA-binding domain"/>
    <property type="match status" value="1"/>
</dbReference>
<dbReference type="PANTHER" id="PTHR42756:SF1">
    <property type="entry name" value="TRANSCRIPTIONAL REPRESSOR OF EMRAB OPERON"/>
    <property type="match status" value="1"/>
</dbReference>
<dbReference type="InterPro" id="IPR036388">
    <property type="entry name" value="WH-like_DNA-bd_sf"/>
</dbReference>
<evidence type="ECO:0000259" key="5">
    <source>
        <dbReference type="PROSITE" id="PS50995"/>
    </source>
</evidence>
<dbReference type="Pfam" id="PF01047">
    <property type="entry name" value="MarR"/>
    <property type="match status" value="1"/>
</dbReference>
<protein>
    <submittedName>
        <fullName evidence="6">Transcriptional regulator</fullName>
    </submittedName>
</protein>
<dbReference type="SMART" id="SM00347">
    <property type="entry name" value="HTH_MARR"/>
    <property type="match status" value="1"/>
</dbReference>
<evidence type="ECO:0000256" key="3">
    <source>
        <dbReference type="ARBA" id="ARBA00023163"/>
    </source>
</evidence>